<organism evidence="1 2">
    <name type="scientific">Amycolatopsis pretoriensis</name>
    <dbReference type="NCBI Taxonomy" id="218821"/>
    <lineage>
        <taxon>Bacteria</taxon>
        <taxon>Bacillati</taxon>
        <taxon>Actinomycetota</taxon>
        <taxon>Actinomycetes</taxon>
        <taxon>Pseudonocardiales</taxon>
        <taxon>Pseudonocardiaceae</taxon>
        <taxon>Amycolatopsis</taxon>
    </lineage>
</organism>
<accession>A0A1H5Q2F8</accession>
<evidence type="ECO:0000313" key="1">
    <source>
        <dbReference type="EMBL" id="SEF20236.1"/>
    </source>
</evidence>
<reference evidence="2" key="1">
    <citation type="submission" date="2016-10" db="EMBL/GenBank/DDBJ databases">
        <authorList>
            <person name="Varghese N."/>
            <person name="Submissions S."/>
        </authorList>
    </citation>
    <scope>NUCLEOTIDE SEQUENCE [LARGE SCALE GENOMIC DNA]</scope>
    <source>
        <strain evidence="2">DSM 44654</strain>
    </source>
</reference>
<keyword evidence="2" id="KW-1185">Reference proteome</keyword>
<sequence length="84" mass="9103">MVNRIFAELFPGTPVFHMVNASPPALAVEDGEALDQLPGVTGVFDTPFPPVAVLDAPITFGFFRETQSLWFVELIPQPAAFVTV</sequence>
<dbReference type="RefSeq" id="WP_086678549.1">
    <property type="nucleotide sequence ID" value="NZ_FNUJ01000001.1"/>
</dbReference>
<name>A0A1H5Q2F8_9PSEU</name>
<proteinExistence type="predicted"/>
<dbReference type="EMBL" id="FNUJ01000001">
    <property type="protein sequence ID" value="SEF20236.1"/>
    <property type="molecule type" value="Genomic_DNA"/>
</dbReference>
<gene>
    <name evidence="1" type="ORF">SAMN05421837_101283</name>
</gene>
<protein>
    <submittedName>
        <fullName evidence="1">Uncharacterized protein</fullName>
    </submittedName>
</protein>
<dbReference type="AlphaFoldDB" id="A0A1H5Q2F8"/>
<evidence type="ECO:0000313" key="2">
    <source>
        <dbReference type="Proteomes" id="UP000198878"/>
    </source>
</evidence>
<dbReference type="Proteomes" id="UP000198878">
    <property type="component" value="Unassembled WGS sequence"/>
</dbReference>
<dbReference type="STRING" id="218821.SAMN05421837_101283"/>